<name>A0A6J5XUA7_PRUAR</name>
<proteinExistence type="predicted"/>
<accession>A0A6J5XUA7</accession>
<evidence type="ECO:0000313" key="2">
    <source>
        <dbReference type="EMBL" id="CAB4314564.1"/>
    </source>
</evidence>
<keyword evidence="3" id="KW-1185">Reference proteome</keyword>
<evidence type="ECO:0000256" key="1">
    <source>
        <dbReference type="SAM" id="MobiDB-lite"/>
    </source>
</evidence>
<reference evidence="3" key="1">
    <citation type="journal article" date="2020" name="Genome Biol.">
        <title>Gamete binning: chromosome-level and haplotype-resolved genome assembly enabled by high-throughput single-cell sequencing of gamete genomes.</title>
        <authorList>
            <person name="Campoy J.A."/>
            <person name="Sun H."/>
            <person name="Goel M."/>
            <person name="Jiao W.-B."/>
            <person name="Folz-Donahue K."/>
            <person name="Wang N."/>
            <person name="Rubio M."/>
            <person name="Liu C."/>
            <person name="Kukat C."/>
            <person name="Ruiz D."/>
            <person name="Huettel B."/>
            <person name="Schneeberger K."/>
        </authorList>
    </citation>
    <scope>NUCLEOTIDE SEQUENCE [LARGE SCALE GENOMIC DNA]</scope>
    <source>
        <strain evidence="3">cv. Rojo Pasion</strain>
    </source>
</reference>
<organism evidence="2 3">
    <name type="scientific">Prunus armeniaca</name>
    <name type="common">Apricot</name>
    <name type="synonym">Armeniaca vulgaris</name>
    <dbReference type="NCBI Taxonomy" id="36596"/>
    <lineage>
        <taxon>Eukaryota</taxon>
        <taxon>Viridiplantae</taxon>
        <taxon>Streptophyta</taxon>
        <taxon>Embryophyta</taxon>
        <taxon>Tracheophyta</taxon>
        <taxon>Spermatophyta</taxon>
        <taxon>Magnoliopsida</taxon>
        <taxon>eudicotyledons</taxon>
        <taxon>Gunneridae</taxon>
        <taxon>Pentapetalae</taxon>
        <taxon>rosids</taxon>
        <taxon>fabids</taxon>
        <taxon>Rosales</taxon>
        <taxon>Rosaceae</taxon>
        <taxon>Amygdaloideae</taxon>
        <taxon>Amygdaleae</taxon>
        <taxon>Prunus</taxon>
    </lineage>
</organism>
<gene>
    <name evidence="2" type="ORF">ORAREDHAP_LOCUS39025</name>
</gene>
<sequence length="63" mass="6877">MVWGKRCYGNSEVVSVDKEEAGKQQTQQIMKEALQGLIGEKRTKGKNGTNMIDHLLSPAGDTA</sequence>
<dbReference type="Proteomes" id="UP000507245">
    <property type="component" value="Unassembled WGS sequence"/>
</dbReference>
<evidence type="ECO:0000313" key="3">
    <source>
        <dbReference type="Proteomes" id="UP000507245"/>
    </source>
</evidence>
<dbReference type="AlphaFoldDB" id="A0A6J5XUA7"/>
<protein>
    <submittedName>
        <fullName evidence="2">Uncharacterized protein</fullName>
    </submittedName>
</protein>
<feature type="region of interest" description="Disordered" evidence="1">
    <location>
        <begin position="42"/>
        <end position="63"/>
    </location>
</feature>
<dbReference type="EMBL" id="CAEKKB010000006">
    <property type="protein sequence ID" value="CAB4314564.1"/>
    <property type="molecule type" value="Genomic_DNA"/>
</dbReference>